<dbReference type="AlphaFoldDB" id="A0A177TNI2"/>
<keyword evidence="3" id="KW-1185">Reference proteome</keyword>
<evidence type="ECO:0000256" key="1">
    <source>
        <dbReference type="SAM" id="MobiDB-lite"/>
    </source>
</evidence>
<protein>
    <submittedName>
        <fullName evidence="2">Uncharacterized protein</fullName>
    </submittedName>
</protein>
<reference evidence="2" key="1">
    <citation type="submission" date="2016-04" db="EMBL/GenBank/DDBJ databases">
        <authorList>
            <person name="Nguyen H.D."/>
            <person name="Samba Siva P."/>
            <person name="Cullis J."/>
            <person name="Levesque C.A."/>
            <person name="Hambleton S."/>
        </authorList>
    </citation>
    <scope>NUCLEOTIDE SEQUENCE</scope>
    <source>
        <strain evidence="2">DAOMC 236416</strain>
    </source>
</reference>
<accession>A0A177TNI2</accession>
<gene>
    <name evidence="2" type="ORF">A4X13_0g1830</name>
</gene>
<dbReference type="EMBL" id="LWDF02000078">
    <property type="protein sequence ID" value="KAE8258227.1"/>
    <property type="molecule type" value="Genomic_DNA"/>
</dbReference>
<reference evidence="2" key="2">
    <citation type="journal article" date="2019" name="IMA Fungus">
        <title>Genome sequencing and comparison of five Tilletia species to identify candidate genes for the detection of regulated species infecting wheat.</title>
        <authorList>
            <person name="Nguyen H.D.T."/>
            <person name="Sultana T."/>
            <person name="Kesanakurti P."/>
            <person name="Hambleton S."/>
        </authorList>
    </citation>
    <scope>NUCLEOTIDE SEQUENCE</scope>
    <source>
        <strain evidence="2">DAOMC 236416</strain>
    </source>
</reference>
<dbReference type="Proteomes" id="UP000077521">
    <property type="component" value="Unassembled WGS sequence"/>
</dbReference>
<dbReference type="InterPro" id="IPR032675">
    <property type="entry name" value="LRR_dom_sf"/>
</dbReference>
<dbReference type="Gene3D" id="3.80.10.10">
    <property type="entry name" value="Ribonuclease Inhibitor"/>
    <property type="match status" value="1"/>
</dbReference>
<evidence type="ECO:0000313" key="2">
    <source>
        <dbReference type="EMBL" id="KAE8258227.1"/>
    </source>
</evidence>
<name>A0A177TNI2_9BASI</name>
<organism evidence="2 3">
    <name type="scientific">Tilletia indica</name>
    <dbReference type="NCBI Taxonomy" id="43049"/>
    <lineage>
        <taxon>Eukaryota</taxon>
        <taxon>Fungi</taxon>
        <taxon>Dikarya</taxon>
        <taxon>Basidiomycota</taxon>
        <taxon>Ustilaginomycotina</taxon>
        <taxon>Exobasidiomycetes</taxon>
        <taxon>Tilletiales</taxon>
        <taxon>Tilletiaceae</taxon>
        <taxon>Tilletia</taxon>
    </lineage>
</organism>
<sequence>MAPQGSSLSAAPPRQGQVRAASPSSQESSAKRAKLAISNEGPPQSAVTRFFSTPELLSITLGHLVFEKIDLITLSQVSRRLRANVLPLLVESLNVPLTKAGQVFQYLEANPGLAGHIKYVRIWDDVAHHYFHRRHSASADPGSRSQAAPHRPTGMWMLLGRLLSALENSIRVLPPMIDLSFGRCSFGDLYGQLRRFPRVLERLTALRVVDDFDPAQHQRSAEDERNKSINQQTEQFTDDLKDVARLICDVQDDAGSDTFRLFGIRCSSSPGSNYIDRESFLPRFGPTRLLSRLAQRIRYLSIILDEPSDHDVKAYKALLASTWPELLHFDLRTNDMLGVDYAEIRLATINFCQRHPGLTQTGININETSSVEVLPHWVDITLPRLARCTLDLGHTNDTHKLDFARRHANLEHLTIPPFQDEDAAQVLASHPPSMGSLRFLRSEASALHHFLRNGTPLQHVQVSDILVEWEMSDYYPECLSPEGRPCPSLTGLEISVEETNAHTIVEDLMAIIPLAKLPNLIELALFCGYGTDYRRRDTPKEAARLLVDLLKKVSTAKKLRALRMNYEGAADLPSEEKLEKYITVMPPKLEYVTWHVYFSATTHHYRVLRPAGRDGTPTRPRLQKLPASFRPRVDRSTGIWEDLDDERTCNTLFDHMGDEPVLKYP</sequence>
<feature type="region of interest" description="Disordered" evidence="1">
    <location>
        <begin position="1"/>
        <end position="44"/>
    </location>
</feature>
<evidence type="ECO:0000313" key="3">
    <source>
        <dbReference type="Proteomes" id="UP000077521"/>
    </source>
</evidence>
<comment type="caution">
    <text evidence="2">The sequence shown here is derived from an EMBL/GenBank/DDBJ whole genome shotgun (WGS) entry which is preliminary data.</text>
</comment>
<proteinExistence type="predicted"/>